<dbReference type="GO" id="GO:0008270">
    <property type="term" value="F:zinc ion binding"/>
    <property type="evidence" value="ECO:0007669"/>
    <property type="project" value="UniProtKB-KW"/>
</dbReference>
<evidence type="ECO:0000256" key="1">
    <source>
        <dbReference type="ARBA" id="ARBA00022723"/>
    </source>
</evidence>
<dbReference type="EMBL" id="GEDC01011564">
    <property type="protein sequence ID" value="JAS25734.1"/>
    <property type="molecule type" value="Transcribed_RNA"/>
</dbReference>
<evidence type="ECO:0000256" key="3">
    <source>
        <dbReference type="ARBA" id="ARBA00022833"/>
    </source>
</evidence>
<evidence type="ECO:0000259" key="5">
    <source>
        <dbReference type="PROSITE" id="PS50157"/>
    </source>
</evidence>
<dbReference type="SUPFAM" id="SSF57667">
    <property type="entry name" value="beta-beta-alpha zinc fingers"/>
    <property type="match status" value="1"/>
</dbReference>
<dbReference type="GO" id="GO:0005634">
    <property type="term" value="C:nucleus"/>
    <property type="evidence" value="ECO:0007669"/>
    <property type="project" value="UniProtKB-ARBA"/>
</dbReference>
<feature type="domain" description="C2H2-type" evidence="5">
    <location>
        <begin position="88"/>
        <end position="115"/>
    </location>
</feature>
<keyword evidence="2 4" id="KW-0863">Zinc-finger</keyword>
<proteinExistence type="predicted"/>
<dbReference type="InterPro" id="IPR036236">
    <property type="entry name" value="Znf_C2H2_sf"/>
</dbReference>
<name>A0A1B6DJ56_9HEMI</name>
<organism evidence="6">
    <name type="scientific">Clastoptera arizonana</name>
    <name type="common">Arizona spittle bug</name>
    <dbReference type="NCBI Taxonomy" id="38151"/>
    <lineage>
        <taxon>Eukaryota</taxon>
        <taxon>Metazoa</taxon>
        <taxon>Ecdysozoa</taxon>
        <taxon>Arthropoda</taxon>
        <taxon>Hexapoda</taxon>
        <taxon>Insecta</taxon>
        <taxon>Pterygota</taxon>
        <taxon>Neoptera</taxon>
        <taxon>Paraneoptera</taxon>
        <taxon>Hemiptera</taxon>
        <taxon>Auchenorrhyncha</taxon>
        <taxon>Cercopoidea</taxon>
        <taxon>Clastopteridae</taxon>
        <taxon>Clastoptera</taxon>
    </lineage>
</organism>
<dbReference type="Gene3D" id="3.30.160.60">
    <property type="entry name" value="Classic Zinc Finger"/>
    <property type="match status" value="2"/>
</dbReference>
<reference evidence="6" key="1">
    <citation type="submission" date="2015-12" db="EMBL/GenBank/DDBJ databases">
        <title>De novo transcriptome assembly of four potential Pierce s Disease insect vectors from Arizona vineyards.</title>
        <authorList>
            <person name="Tassone E.E."/>
        </authorList>
    </citation>
    <scope>NUCLEOTIDE SEQUENCE</scope>
</reference>
<sequence length="133" mass="15531">MESFSSENNISLLGDLDKTAGLHSIFELSDVQEEDVIKNTKKSKYFMRKKQGRRSKQEREDDEDWAQKNITTLRLKKSSSTKEVIKEFRCNLCDFISAYARNLKQHNRTHTGEKPFPCTVCSKRFSESEIQCE</sequence>
<dbReference type="InterPro" id="IPR013087">
    <property type="entry name" value="Znf_C2H2_type"/>
</dbReference>
<dbReference type="FunFam" id="3.30.160.60:FF:000446">
    <property type="entry name" value="Zinc finger protein"/>
    <property type="match status" value="1"/>
</dbReference>
<protein>
    <recommendedName>
        <fullName evidence="5">C2H2-type domain-containing protein</fullName>
    </recommendedName>
</protein>
<accession>A0A1B6DJ56</accession>
<dbReference type="AlphaFoldDB" id="A0A1B6DJ56"/>
<evidence type="ECO:0000256" key="4">
    <source>
        <dbReference type="PROSITE-ProRule" id="PRU00042"/>
    </source>
</evidence>
<evidence type="ECO:0000256" key="2">
    <source>
        <dbReference type="ARBA" id="ARBA00022771"/>
    </source>
</evidence>
<gene>
    <name evidence="6" type="ORF">g.26570</name>
</gene>
<dbReference type="PROSITE" id="PS50157">
    <property type="entry name" value="ZINC_FINGER_C2H2_2"/>
    <property type="match status" value="1"/>
</dbReference>
<keyword evidence="3" id="KW-0862">Zinc</keyword>
<keyword evidence="1" id="KW-0479">Metal-binding</keyword>
<dbReference type="PANTHER" id="PTHR23235">
    <property type="entry name" value="KRUEPPEL-LIKE TRANSCRIPTION FACTOR"/>
    <property type="match status" value="1"/>
</dbReference>
<evidence type="ECO:0000313" key="6">
    <source>
        <dbReference type="EMBL" id="JAS25734.1"/>
    </source>
</evidence>